<evidence type="ECO:0000256" key="2">
    <source>
        <dbReference type="SAM" id="Phobius"/>
    </source>
</evidence>
<sequence length="287" mass="30864">MASLLCVFVFNIFFPDNIYGGMAQSIYLPFQLLAGLVLFEFKRRVIWLIVLFGVLLMICRSLNLFFASSLLAEVLLLYICFFGSVTLEVFRQIARAHMVTTRIVYAAVCGLMLIAYCGFYLFLAIEFATPGSFNGLGEGENAINNLFYFSYITILTIGYGDITPNTWIAKNAVVLVGFIAYVYSIVVIATIVGRVQRVPHPTPTGQDSGMPKAVPPASHAVAGAQGAQTAQANPQANTQTAAHAGQGTAHAVTDTPAHTGTHTTDQAPQGSMQQHVAQGFGSGHSQS</sequence>
<dbReference type="SUPFAM" id="SSF81324">
    <property type="entry name" value="Voltage-gated potassium channels"/>
    <property type="match status" value="1"/>
</dbReference>
<feature type="domain" description="Potassium channel" evidence="3">
    <location>
        <begin position="123"/>
        <end position="195"/>
    </location>
</feature>
<keyword evidence="5" id="KW-1185">Reference proteome</keyword>
<dbReference type="Pfam" id="PF07885">
    <property type="entry name" value="Ion_trans_2"/>
    <property type="match status" value="1"/>
</dbReference>
<name>A0A7W8FDF3_9BACT</name>
<feature type="compositionally biased region" description="Polar residues" evidence="1">
    <location>
        <begin position="266"/>
        <end position="276"/>
    </location>
</feature>
<feature type="transmembrane region" description="Helical" evidence="2">
    <location>
        <begin position="103"/>
        <end position="122"/>
    </location>
</feature>
<comment type="caution">
    <text evidence="4">The sequence shown here is derived from an EMBL/GenBank/DDBJ whole genome shotgun (WGS) entry which is preliminary data.</text>
</comment>
<keyword evidence="2" id="KW-1133">Transmembrane helix</keyword>
<proteinExistence type="predicted"/>
<keyword evidence="2" id="KW-0812">Transmembrane</keyword>
<evidence type="ECO:0000313" key="5">
    <source>
        <dbReference type="Proteomes" id="UP000539075"/>
    </source>
</evidence>
<feature type="compositionally biased region" description="Low complexity" evidence="1">
    <location>
        <begin position="219"/>
        <end position="265"/>
    </location>
</feature>
<feature type="transmembrane region" description="Helical" evidence="2">
    <location>
        <begin position="142"/>
        <end position="160"/>
    </location>
</feature>
<feature type="region of interest" description="Disordered" evidence="1">
    <location>
        <begin position="200"/>
        <end position="287"/>
    </location>
</feature>
<evidence type="ECO:0000259" key="3">
    <source>
        <dbReference type="Pfam" id="PF07885"/>
    </source>
</evidence>
<feature type="transmembrane region" description="Helical" evidence="2">
    <location>
        <begin position="46"/>
        <end position="68"/>
    </location>
</feature>
<feature type="transmembrane region" description="Helical" evidence="2">
    <location>
        <begin position="18"/>
        <end position="39"/>
    </location>
</feature>
<protein>
    <recommendedName>
        <fullName evidence="3">Potassium channel domain-containing protein</fullName>
    </recommendedName>
</protein>
<evidence type="ECO:0000313" key="4">
    <source>
        <dbReference type="EMBL" id="MBB5142654.1"/>
    </source>
</evidence>
<feature type="transmembrane region" description="Helical" evidence="2">
    <location>
        <begin position="172"/>
        <end position="193"/>
    </location>
</feature>
<dbReference type="EMBL" id="JACHGO010000002">
    <property type="protein sequence ID" value="MBB5142654.1"/>
    <property type="molecule type" value="Genomic_DNA"/>
</dbReference>
<dbReference type="InterPro" id="IPR013099">
    <property type="entry name" value="K_chnl_dom"/>
</dbReference>
<dbReference type="Proteomes" id="UP000539075">
    <property type="component" value="Unassembled WGS sequence"/>
</dbReference>
<accession>A0A7W8FDF3</accession>
<reference evidence="4 5" key="1">
    <citation type="submission" date="2020-08" db="EMBL/GenBank/DDBJ databases">
        <title>Genomic Encyclopedia of Type Strains, Phase IV (KMG-IV): sequencing the most valuable type-strain genomes for metagenomic binning, comparative biology and taxonomic classification.</title>
        <authorList>
            <person name="Goeker M."/>
        </authorList>
    </citation>
    <scope>NUCLEOTIDE SEQUENCE [LARGE SCALE GENOMIC DNA]</scope>
    <source>
        <strain evidence="4 5">DSM 11275</strain>
    </source>
</reference>
<dbReference type="Gene3D" id="1.10.287.70">
    <property type="match status" value="1"/>
</dbReference>
<keyword evidence="2" id="KW-0472">Membrane</keyword>
<dbReference type="AlphaFoldDB" id="A0A7W8FDF3"/>
<gene>
    <name evidence="4" type="ORF">HNQ38_000733</name>
</gene>
<feature type="transmembrane region" description="Helical" evidence="2">
    <location>
        <begin position="74"/>
        <end position="91"/>
    </location>
</feature>
<dbReference type="RefSeq" id="WP_246387975.1">
    <property type="nucleotide sequence ID" value="NZ_JACHGO010000002.1"/>
</dbReference>
<organism evidence="4 5">
    <name type="scientific">Desulfovibrio intestinalis</name>
    <dbReference type="NCBI Taxonomy" id="58621"/>
    <lineage>
        <taxon>Bacteria</taxon>
        <taxon>Pseudomonadati</taxon>
        <taxon>Thermodesulfobacteriota</taxon>
        <taxon>Desulfovibrionia</taxon>
        <taxon>Desulfovibrionales</taxon>
        <taxon>Desulfovibrionaceae</taxon>
        <taxon>Desulfovibrio</taxon>
    </lineage>
</organism>
<evidence type="ECO:0000256" key="1">
    <source>
        <dbReference type="SAM" id="MobiDB-lite"/>
    </source>
</evidence>